<dbReference type="InterPro" id="IPR012349">
    <property type="entry name" value="Split_barrel_FMN-bd"/>
</dbReference>
<dbReference type="Gene3D" id="2.30.110.10">
    <property type="entry name" value="Electron Transport, Fmn-binding Protein, Chain A"/>
    <property type="match status" value="1"/>
</dbReference>
<accession>A0ABV5ZQ92</accession>
<evidence type="ECO:0000259" key="1">
    <source>
        <dbReference type="Pfam" id="PF01243"/>
    </source>
</evidence>
<proteinExistence type="predicted"/>
<reference evidence="2 3" key="1">
    <citation type="submission" date="2024-09" db="EMBL/GenBank/DDBJ databases">
        <authorList>
            <person name="Sun Q."/>
            <person name="Mori K."/>
        </authorList>
    </citation>
    <scope>NUCLEOTIDE SEQUENCE [LARGE SCALE GENOMIC DNA]</scope>
    <source>
        <strain evidence="2 3">TBRC 7907</strain>
    </source>
</reference>
<dbReference type="Pfam" id="PF01243">
    <property type="entry name" value="PNPOx_N"/>
    <property type="match status" value="1"/>
</dbReference>
<dbReference type="EMBL" id="JBHLZU010000002">
    <property type="protein sequence ID" value="MFB9903062.1"/>
    <property type="molecule type" value="Genomic_DNA"/>
</dbReference>
<dbReference type="Proteomes" id="UP001589693">
    <property type="component" value="Unassembled WGS sequence"/>
</dbReference>
<sequence length="152" mass="17132">MPRTLTEAERDQFLAEIHIGVLSVAADSDGRPPLTVPVWYAHRPGGDITFFTNTQGRKSRKTRLLRHAGRFSLCVQQPRFPYKYVTAECTLVRADRSPAVEEVLAITGRYLPPDAAREFAEAETSHPAGTFVLFTGRPDRWASADFDQRDDR</sequence>
<comment type="caution">
    <text evidence="2">The sequence shown here is derived from an EMBL/GenBank/DDBJ whole genome shotgun (WGS) entry which is preliminary data.</text>
</comment>
<keyword evidence="3" id="KW-1185">Reference proteome</keyword>
<dbReference type="InterPro" id="IPR011576">
    <property type="entry name" value="Pyridox_Oxase_N"/>
</dbReference>
<gene>
    <name evidence="2" type="ORF">ACFFQA_03845</name>
</gene>
<feature type="domain" description="Pyridoxamine 5'-phosphate oxidase N-terminal" evidence="1">
    <location>
        <begin position="8"/>
        <end position="141"/>
    </location>
</feature>
<name>A0ABV5ZQ92_9PSEU</name>
<protein>
    <submittedName>
        <fullName evidence="2">Pyridoxamine 5'-phosphate oxidase family protein</fullName>
    </submittedName>
</protein>
<organism evidence="2 3">
    <name type="scientific">Allokutzneria oryzae</name>
    <dbReference type="NCBI Taxonomy" id="1378989"/>
    <lineage>
        <taxon>Bacteria</taxon>
        <taxon>Bacillati</taxon>
        <taxon>Actinomycetota</taxon>
        <taxon>Actinomycetes</taxon>
        <taxon>Pseudonocardiales</taxon>
        <taxon>Pseudonocardiaceae</taxon>
        <taxon>Allokutzneria</taxon>
    </lineage>
</organism>
<dbReference type="RefSeq" id="WP_377850157.1">
    <property type="nucleotide sequence ID" value="NZ_JBHLZU010000002.1"/>
</dbReference>
<evidence type="ECO:0000313" key="2">
    <source>
        <dbReference type="EMBL" id="MFB9903062.1"/>
    </source>
</evidence>
<evidence type="ECO:0000313" key="3">
    <source>
        <dbReference type="Proteomes" id="UP001589693"/>
    </source>
</evidence>
<dbReference type="SUPFAM" id="SSF50475">
    <property type="entry name" value="FMN-binding split barrel"/>
    <property type="match status" value="1"/>
</dbReference>